<dbReference type="Gene3D" id="1.25.40.10">
    <property type="entry name" value="Tetratricopeptide repeat domain"/>
    <property type="match status" value="2"/>
</dbReference>
<dbReference type="SUPFAM" id="SSF48452">
    <property type="entry name" value="TPR-like"/>
    <property type="match status" value="1"/>
</dbReference>
<sequence length="304" mass="32073">MLELNGADASAPAGDLITDGSEATFMEDVIETSQTTPVIVDFWAPWCGPCKTLGPALEEAVTAAGGRVKMVKINVDENQMLAGQLRVQSIPTVFAFHEGKPVDAFQGALPPSEIKTFVDKIAALAGEEDNGLDDAVAAAEEMYEQGDIADAAQTFAAIVEEDPSHAAAYAGLVKSCLALGDSDQANELLANVPEAIAQDTAILAVKAQAELAATAADAGETAELRAKLDADENDHQARLDLAMALLGEGKTEEAIAELLDIFRRDREWNDSAAKAQLFKVFDSLGPTDPVAQNGRRKLSSMIFA</sequence>
<evidence type="ECO:0000256" key="6">
    <source>
        <dbReference type="NCBIfam" id="TIGR01068"/>
    </source>
</evidence>
<evidence type="ECO:0000259" key="7">
    <source>
        <dbReference type="PROSITE" id="PS51352"/>
    </source>
</evidence>
<dbReference type="CDD" id="cd02947">
    <property type="entry name" value="TRX_family"/>
    <property type="match status" value="1"/>
</dbReference>
<dbReference type="Proteomes" id="UP000628017">
    <property type="component" value="Unassembled WGS sequence"/>
</dbReference>
<dbReference type="InterPro" id="IPR005746">
    <property type="entry name" value="Thioredoxin"/>
</dbReference>
<dbReference type="Pfam" id="PF14559">
    <property type="entry name" value="TPR_19"/>
    <property type="match status" value="1"/>
</dbReference>
<dbReference type="EMBL" id="BMKA01000002">
    <property type="protein sequence ID" value="GGA19609.1"/>
    <property type="molecule type" value="Genomic_DNA"/>
</dbReference>
<dbReference type="PANTHER" id="PTHR45663:SF11">
    <property type="entry name" value="GEO12009P1"/>
    <property type="match status" value="1"/>
</dbReference>
<evidence type="ECO:0000313" key="8">
    <source>
        <dbReference type="EMBL" id="GGA19609.1"/>
    </source>
</evidence>
<proteinExistence type="inferred from homology"/>
<comment type="caution">
    <text evidence="8">The sequence shown here is derived from an EMBL/GenBank/DDBJ whole genome shotgun (WGS) entry which is preliminary data.</text>
</comment>
<dbReference type="PROSITE" id="PS00194">
    <property type="entry name" value="THIOREDOXIN_1"/>
    <property type="match status" value="1"/>
</dbReference>
<organism evidence="8 9">
    <name type="scientific">Neptunicoccus cionae</name>
    <dbReference type="NCBI Taxonomy" id="2035344"/>
    <lineage>
        <taxon>Bacteria</taxon>
        <taxon>Pseudomonadati</taxon>
        <taxon>Pseudomonadota</taxon>
        <taxon>Alphaproteobacteria</taxon>
        <taxon>Rhodobacterales</taxon>
        <taxon>Paracoccaceae</taxon>
        <taxon>Neptunicoccus</taxon>
    </lineage>
</organism>
<keyword evidence="5" id="KW-0676">Redox-active center</keyword>
<dbReference type="Pfam" id="PF14561">
    <property type="entry name" value="TPR_20"/>
    <property type="match status" value="1"/>
</dbReference>
<dbReference type="NCBIfam" id="TIGR01068">
    <property type="entry name" value="thioredoxin"/>
    <property type="match status" value="1"/>
</dbReference>
<dbReference type="InterPro" id="IPR013766">
    <property type="entry name" value="Thioredoxin_domain"/>
</dbReference>
<comment type="similarity">
    <text evidence="1">Belongs to the thioredoxin family.</text>
</comment>
<dbReference type="Pfam" id="PF00085">
    <property type="entry name" value="Thioredoxin"/>
    <property type="match status" value="1"/>
</dbReference>
<name>A0A916QY17_9RHOB</name>
<dbReference type="FunFam" id="3.40.30.10:FF:000001">
    <property type="entry name" value="Thioredoxin"/>
    <property type="match status" value="1"/>
</dbReference>
<reference evidence="8" key="1">
    <citation type="journal article" date="2014" name="Int. J. Syst. Evol. Microbiol.">
        <title>Complete genome sequence of Corynebacterium casei LMG S-19264T (=DSM 44701T), isolated from a smear-ripened cheese.</title>
        <authorList>
            <consortium name="US DOE Joint Genome Institute (JGI-PGF)"/>
            <person name="Walter F."/>
            <person name="Albersmeier A."/>
            <person name="Kalinowski J."/>
            <person name="Ruckert C."/>
        </authorList>
    </citation>
    <scope>NUCLEOTIDE SEQUENCE</scope>
    <source>
        <strain evidence="8">CGMCC 1.15880</strain>
    </source>
</reference>
<dbReference type="PROSITE" id="PS51352">
    <property type="entry name" value="THIOREDOXIN_2"/>
    <property type="match status" value="1"/>
</dbReference>
<evidence type="ECO:0000313" key="9">
    <source>
        <dbReference type="Proteomes" id="UP000628017"/>
    </source>
</evidence>
<evidence type="ECO:0000256" key="3">
    <source>
        <dbReference type="ARBA" id="ARBA00022982"/>
    </source>
</evidence>
<keyword evidence="3" id="KW-0249">Electron transport</keyword>
<evidence type="ECO:0000256" key="2">
    <source>
        <dbReference type="ARBA" id="ARBA00022448"/>
    </source>
</evidence>
<dbReference type="Gene3D" id="3.40.30.10">
    <property type="entry name" value="Glutaredoxin"/>
    <property type="match status" value="1"/>
</dbReference>
<evidence type="ECO:0000256" key="5">
    <source>
        <dbReference type="ARBA" id="ARBA00023284"/>
    </source>
</evidence>
<feature type="domain" description="Thioredoxin" evidence="7">
    <location>
        <begin position="5"/>
        <end position="123"/>
    </location>
</feature>
<protein>
    <recommendedName>
        <fullName evidence="6">Thioredoxin</fullName>
    </recommendedName>
</protein>
<evidence type="ECO:0000256" key="1">
    <source>
        <dbReference type="ARBA" id="ARBA00008987"/>
    </source>
</evidence>
<dbReference type="PANTHER" id="PTHR45663">
    <property type="entry name" value="GEO12009P1"/>
    <property type="match status" value="1"/>
</dbReference>
<reference evidence="8" key="2">
    <citation type="submission" date="2020-09" db="EMBL/GenBank/DDBJ databases">
        <authorList>
            <person name="Sun Q."/>
            <person name="Zhou Y."/>
        </authorList>
    </citation>
    <scope>NUCLEOTIDE SEQUENCE</scope>
    <source>
        <strain evidence="8">CGMCC 1.15880</strain>
    </source>
</reference>
<dbReference type="InterPro" id="IPR011990">
    <property type="entry name" value="TPR-like_helical_dom_sf"/>
</dbReference>
<dbReference type="InterPro" id="IPR017937">
    <property type="entry name" value="Thioredoxin_CS"/>
</dbReference>
<dbReference type="AlphaFoldDB" id="A0A916QY17"/>
<evidence type="ECO:0000256" key="4">
    <source>
        <dbReference type="ARBA" id="ARBA00023157"/>
    </source>
</evidence>
<dbReference type="GO" id="GO:0005829">
    <property type="term" value="C:cytosol"/>
    <property type="evidence" value="ECO:0007669"/>
    <property type="project" value="TreeGrafter"/>
</dbReference>
<dbReference type="GO" id="GO:0045454">
    <property type="term" value="P:cell redox homeostasis"/>
    <property type="evidence" value="ECO:0007669"/>
    <property type="project" value="TreeGrafter"/>
</dbReference>
<gene>
    <name evidence="8" type="ORF">GCM10011498_20630</name>
</gene>
<keyword evidence="2" id="KW-0813">Transport</keyword>
<dbReference type="RefSeq" id="WP_188674292.1">
    <property type="nucleotide sequence ID" value="NZ_BMKA01000002.1"/>
</dbReference>
<dbReference type="GO" id="GO:0015035">
    <property type="term" value="F:protein-disulfide reductase activity"/>
    <property type="evidence" value="ECO:0007669"/>
    <property type="project" value="UniProtKB-UniRule"/>
</dbReference>
<dbReference type="InterPro" id="IPR036249">
    <property type="entry name" value="Thioredoxin-like_sf"/>
</dbReference>
<dbReference type="PRINTS" id="PR00421">
    <property type="entry name" value="THIOREDOXIN"/>
</dbReference>
<dbReference type="SUPFAM" id="SSF52833">
    <property type="entry name" value="Thioredoxin-like"/>
    <property type="match status" value="1"/>
</dbReference>
<dbReference type="GO" id="GO:0006950">
    <property type="term" value="P:response to stress"/>
    <property type="evidence" value="ECO:0007669"/>
    <property type="project" value="UniProtKB-ARBA"/>
</dbReference>
<keyword evidence="9" id="KW-1185">Reference proteome</keyword>
<accession>A0A916QY17</accession>
<keyword evidence="4" id="KW-1015">Disulfide bond</keyword>